<evidence type="ECO:0000313" key="2">
    <source>
        <dbReference type="EnsemblPlants" id="MELO3C028525.2.1"/>
    </source>
</evidence>
<protein>
    <submittedName>
        <fullName evidence="2">Uncharacterized protein</fullName>
    </submittedName>
</protein>
<evidence type="ECO:0000256" key="1">
    <source>
        <dbReference type="SAM" id="MobiDB-lite"/>
    </source>
</evidence>
<dbReference type="EnsemblPlants" id="MELO3C028525.2.1">
    <property type="protein sequence ID" value="MELO3C028525.2.1"/>
    <property type="gene ID" value="MELO3C028525.2"/>
</dbReference>
<proteinExistence type="predicted"/>
<feature type="region of interest" description="Disordered" evidence="1">
    <location>
        <begin position="1"/>
        <end position="39"/>
    </location>
</feature>
<reference evidence="2" key="1">
    <citation type="submission" date="2023-03" db="UniProtKB">
        <authorList>
            <consortium name="EnsemblPlants"/>
        </authorList>
    </citation>
    <scope>IDENTIFICATION</scope>
</reference>
<name>A0A9I9E496_CUCME</name>
<accession>A0A9I9E496</accession>
<dbReference type="AlphaFoldDB" id="A0A9I9E496"/>
<organism evidence="2">
    <name type="scientific">Cucumis melo</name>
    <name type="common">Muskmelon</name>
    <dbReference type="NCBI Taxonomy" id="3656"/>
    <lineage>
        <taxon>Eukaryota</taxon>
        <taxon>Viridiplantae</taxon>
        <taxon>Streptophyta</taxon>
        <taxon>Embryophyta</taxon>
        <taxon>Tracheophyta</taxon>
        <taxon>Spermatophyta</taxon>
        <taxon>Magnoliopsida</taxon>
        <taxon>eudicotyledons</taxon>
        <taxon>Gunneridae</taxon>
        <taxon>Pentapetalae</taxon>
        <taxon>rosids</taxon>
        <taxon>fabids</taxon>
        <taxon>Cucurbitales</taxon>
        <taxon>Cucurbitaceae</taxon>
        <taxon>Benincaseae</taxon>
        <taxon>Cucumis</taxon>
    </lineage>
</organism>
<feature type="region of interest" description="Disordered" evidence="1">
    <location>
        <begin position="72"/>
        <end position="112"/>
    </location>
</feature>
<sequence>MRRTHRARATLGYPRPYAALKQAGSQSRRARPSTERRARARYEHCVTHMNIATETPSLLWDEPFRQTGIDRSMSSLDRGKHAENTPATRCKHYPSKPIPHLTAHPALYPRPT</sequence>
<dbReference type="Gramene" id="MELO3C028525.2.1">
    <property type="protein sequence ID" value="MELO3C028525.2.1"/>
    <property type="gene ID" value="MELO3C028525.2"/>
</dbReference>